<dbReference type="Pfam" id="PF19300">
    <property type="entry name" value="BPD_transp_1_N"/>
    <property type="match status" value="1"/>
</dbReference>
<keyword evidence="4" id="KW-0533">Nickel</keyword>
<dbReference type="Pfam" id="PF00528">
    <property type="entry name" value="BPD_transp_1"/>
    <property type="match status" value="1"/>
</dbReference>
<protein>
    <recommendedName>
        <fullName evidence="12">Nickel import system permease protein NikB</fullName>
    </recommendedName>
</protein>
<evidence type="ECO:0000256" key="6">
    <source>
        <dbReference type="ARBA" id="ARBA00022989"/>
    </source>
</evidence>
<comment type="subunit">
    <text evidence="11">The complex is composed of two ATP-binding proteins (NikD and NikE), two transmembrane proteins (NikB and NikC) and a solute-binding protein (NikA).</text>
</comment>
<keyword evidence="7" id="KW-0406">Ion transport</keyword>
<comment type="subcellular location">
    <subcellularLocation>
        <location evidence="1 13">Cell membrane</location>
        <topology evidence="1 13">Multi-pass membrane protein</topology>
    </subcellularLocation>
</comment>
<feature type="transmembrane region" description="Helical" evidence="13">
    <location>
        <begin position="102"/>
        <end position="123"/>
    </location>
</feature>
<evidence type="ECO:0000313" key="16">
    <source>
        <dbReference type="Proteomes" id="UP001595955"/>
    </source>
</evidence>
<dbReference type="SUPFAM" id="SSF161098">
    <property type="entry name" value="MetI-like"/>
    <property type="match status" value="1"/>
</dbReference>
<dbReference type="CDD" id="cd06261">
    <property type="entry name" value="TM_PBP2"/>
    <property type="match status" value="1"/>
</dbReference>
<dbReference type="Proteomes" id="UP001595955">
    <property type="component" value="Unassembled WGS sequence"/>
</dbReference>
<comment type="caution">
    <text evidence="15">The sequence shown here is derived from an EMBL/GenBank/DDBJ whole genome shotgun (WGS) entry which is preliminary data.</text>
</comment>
<dbReference type="RefSeq" id="WP_122823509.1">
    <property type="nucleotide sequence ID" value="NZ_CP033325.1"/>
</dbReference>
<evidence type="ECO:0000256" key="9">
    <source>
        <dbReference type="ARBA" id="ARBA00023136"/>
    </source>
</evidence>
<dbReference type="NCBIfam" id="NF045470">
    <property type="entry name" value="Opp2B"/>
    <property type="match status" value="1"/>
</dbReference>
<comment type="similarity">
    <text evidence="10">Belongs to the binding-protein-dependent transport system permease family. OppBC subfamily.</text>
</comment>
<feature type="transmembrane region" description="Helical" evidence="13">
    <location>
        <begin position="177"/>
        <end position="197"/>
    </location>
</feature>
<keyword evidence="3" id="KW-1003">Cell membrane</keyword>
<reference evidence="16" key="1">
    <citation type="journal article" date="2019" name="Int. J. Syst. Evol. Microbiol.">
        <title>The Global Catalogue of Microorganisms (GCM) 10K type strain sequencing project: providing services to taxonomists for standard genome sequencing and annotation.</title>
        <authorList>
            <consortium name="The Broad Institute Genomics Platform"/>
            <consortium name="The Broad Institute Genome Sequencing Center for Infectious Disease"/>
            <person name="Wu L."/>
            <person name="Ma J."/>
        </authorList>
    </citation>
    <scope>NUCLEOTIDE SEQUENCE [LARGE SCALE GENOMIC DNA]</scope>
    <source>
        <strain evidence="16">JCM 3369</strain>
    </source>
</reference>
<gene>
    <name evidence="15" type="primary">nikB</name>
    <name evidence="15" type="ORF">ACFO3F_10295</name>
</gene>
<evidence type="ECO:0000256" key="2">
    <source>
        <dbReference type="ARBA" id="ARBA00022448"/>
    </source>
</evidence>
<dbReference type="InterPro" id="IPR000515">
    <property type="entry name" value="MetI-like"/>
</dbReference>
<dbReference type="PANTHER" id="PTHR43163">
    <property type="entry name" value="DIPEPTIDE TRANSPORT SYSTEM PERMEASE PROTEIN DPPB-RELATED"/>
    <property type="match status" value="1"/>
</dbReference>
<accession>A0ABV9DB92</accession>
<evidence type="ECO:0000256" key="11">
    <source>
        <dbReference type="ARBA" id="ARBA00038669"/>
    </source>
</evidence>
<evidence type="ECO:0000256" key="10">
    <source>
        <dbReference type="ARBA" id="ARBA00024202"/>
    </source>
</evidence>
<name>A0ABV9DB92_9MICO</name>
<evidence type="ECO:0000256" key="4">
    <source>
        <dbReference type="ARBA" id="ARBA00022596"/>
    </source>
</evidence>
<evidence type="ECO:0000256" key="7">
    <source>
        <dbReference type="ARBA" id="ARBA00023065"/>
    </source>
</evidence>
<dbReference type="Gene3D" id="1.10.3720.10">
    <property type="entry name" value="MetI-like"/>
    <property type="match status" value="1"/>
</dbReference>
<dbReference type="EMBL" id="JBHSGF010000006">
    <property type="protein sequence ID" value="MFC4555636.1"/>
    <property type="molecule type" value="Genomic_DNA"/>
</dbReference>
<keyword evidence="2 13" id="KW-0813">Transport</keyword>
<dbReference type="PROSITE" id="PS50928">
    <property type="entry name" value="ABC_TM1"/>
    <property type="match status" value="1"/>
</dbReference>
<dbReference type="PANTHER" id="PTHR43163:SF6">
    <property type="entry name" value="DIPEPTIDE TRANSPORT SYSTEM PERMEASE PROTEIN DPPB-RELATED"/>
    <property type="match status" value="1"/>
</dbReference>
<evidence type="ECO:0000256" key="3">
    <source>
        <dbReference type="ARBA" id="ARBA00022475"/>
    </source>
</evidence>
<sequence length="314" mass="34146">MIRAIALRFLAAIPVLVGISVISFVIVRLVPGDVVDSILGVEYSDPALEAEMRRYFGLDKPLHAQFVDWFAALLRGDLGFSYRTGRPVLDEILTRFPATAELAISALVVSVIIAIPFGVLSATRRNGVLDSVTRFVSLLGLSVPNFWLGILMISLFSVQLRWFPSGGSVPFSFSWDYFQYLVLPATALGTSLAAVTVRMTRSSMLEVLGQDYIRTAESKGLRPRTVIGTHGLRNALIPVVTVVGIQAGALLGGTVVVEQVFSWPGLGTLVINAIGNRDYAVVQGTVLFLAAFYVAVSLIVDILYLYLDPRLRRG</sequence>
<evidence type="ECO:0000256" key="8">
    <source>
        <dbReference type="ARBA" id="ARBA00023112"/>
    </source>
</evidence>
<evidence type="ECO:0000256" key="5">
    <source>
        <dbReference type="ARBA" id="ARBA00022692"/>
    </source>
</evidence>
<keyword evidence="9 13" id="KW-0472">Membrane</keyword>
<feature type="domain" description="ABC transmembrane type-1" evidence="14">
    <location>
        <begin position="96"/>
        <end position="304"/>
    </location>
</feature>
<evidence type="ECO:0000259" key="14">
    <source>
        <dbReference type="PROSITE" id="PS50928"/>
    </source>
</evidence>
<evidence type="ECO:0000256" key="12">
    <source>
        <dbReference type="ARBA" id="ARBA00044774"/>
    </source>
</evidence>
<organism evidence="15 16">
    <name type="scientific">Georgenia faecalis</name>
    <dbReference type="NCBI Taxonomy" id="2483799"/>
    <lineage>
        <taxon>Bacteria</taxon>
        <taxon>Bacillati</taxon>
        <taxon>Actinomycetota</taxon>
        <taxon>Actinomycetes</taxon>
        <taxon>Micrococcales</taxon>
        <taxon>Bogoriellaceae</taxon>
        <taxon>Georgenia</taxon>
    </lineage>
</organism>
<dbReference type="InterPro" id="IPR035906">
    <property type="entry name" value="MetI-like_sf"/>
</dbReference>
<proteinExistence type="inferred from homology"/>
<feature type="transmembrane region" description="Helical" evidence="13">
    <location>
        <begin position="235"/>
        <end position="257"/>
    </location>
</feature>
<feature type="transmembrane region" description="Helical" evidence="13">
    <location>
        <begin position="7"/>
        <end position="30"/>
    </location>
</feature>
<evidence type="ECO:0000256" key="1">
    <source>
        <dbReference type="ARBA" id="ARBA00004651"/>
    </source>
</evidence>
<dbReference type="InterPro" id="IPR050045">
    <property type="entry name" value="Opp2B"/>
</dbReference>
<keyword evidence="5 13" id="KW-0812">Transmembrane</keyword>
<keyword evidence="16" id="KW-1185">Reference proteome</keyword>
<feature type="transmembrane region" description="Helical" evidence="13">
    <location>
        <begin position="286"/>
        <end position="307"/>
    </location>
</feature>
<keyword evidence="8" id="KW-0921">Nickel transport</keyword>
<evidence type="ECO:0000313" key="15">
    <source>
        <dbReference type="EMBL" id="MFC4555636.1"/>
    </source>
</evidence>
<evidence type="ECO:0000256" key="13">
    <source>
        <dbReference type="RuleBase" id="RU363032"/>
    </source>
</evidence>
<keyword evidence="6 13" id="KW-1133">Transmembrane helix</keyword>
<dbReference type="InterPro" id="IPR045621">
    <property type="entry name" value="BPD_transp_1_N"/>
</dbReference>
<feature type="transmembrane region" description="Helical" evidence="13">
    <location>
        <begin position="135"/>
        <end position="157"/>
    </location>
</feature>